<gene>
    <name evidence="1" type="ORF">TIFTF001_021735</name>
</gene>
<protein>
    <submittedName>
        <fullName evidence="1">Uncharacterized protein</fullName>
    </submittedName>
</protein>
<dbReference type="EMBL" id="BTGU01000042">
    <property type="protein sequence ID" value="GMN52589.1"/>
    <property type="molecule type" value="Genomic_DNA"/>
</dbReference>
<sequence length="71" mass="8486">MQSFVPDDDEPDAIIDQWTTILEDELSSIFWENVWYADLEGHQNFLRLHGSIEEVRREDPTEDENIRHENV</sequence>
<proteinExistence type="predicted"/>
<comment type="caution">
    <text evidence="1">The sequence shown here is derived from an EMBL/GenBank/DDBJ whole genome shotgun (WGS) entry which is preliminary data.</text>
</comment>
<keyword evidence="2" id="KW-1185">Reference proteome</keyword>
<reference evidence="1" key="1">
    <citation type="submission" date="2023-07" db="EMBL/GenBank/DDBJ databases">
        <title>draft genome sequence of fig (Ficus carica).</title>
        <authorList>
            <person name="Takahashi T."/>
            <person name="Nishimura K."/>
        </authorList>
    </citation>
    <scope>NUCLEOTIDE SEQUENCE</scope>
</reference>
<accession>A0AA88AB27</accession>
<evidence type="ECO:0000313" key="1">
    <source>
        <dbReference type="EMBL" id="GMN52589.1"/>
    </source>
</evidence>
<organism evidence="1 2">
    <name type="scientific">Ficus carica</name>
    <name type="common">Common fig</name>
    <dbReference type="NCBI Taxonomy" id="3494"/>
    <lineage>
        <taxon>Eukaryota</taxon>
        <taxon>Viridiplantae</taxon>
        <taxon>Streptophyta</taxon>
        <taxon>Embryophyta</taxon>
        <taxon>Tracheophyta</taxon>
        <taxon>Spermatophyta</taxon>
        <taxon>Magnoliopsida</taxon>
        <taxon>eudicotyledons</taxon>
        <taxon>Gunneridae</taxon>
        <taxon>Pentapetalae</taxon>
        <taxon>rosids</taxon>
        <taxon>fabids</taxon>
        <taxon>Rosales</taxon>
        <taxon>Moraceae</taxon>
        <taxon>Ficeae</taxon>
        <taxon>Ficus</taxon>
    </lineage>
</organism>
<evidence type="ECO:0000313" key="2">
    <source>
        <dbReference type="Proteomes" id="UP001187192"/>
    </source>
</evidence>
<dbReference type="AlphaFoldDB" id="A0AA88AB27"/>
<dbReference type="Proteomes" id="UP001187192">
    <property type="component" value="Unassembled WGS sequence"/>
</dbReference>
<name>A0AA88AB27_FICCA</name>